<feature type="domain" description="Major facilitator superfamily (MFS) profile" evidence="8">
    <location>
        <begin position="72"/>
        <end position="559"/>
    </location>
</feature>
<evidence type="ECO:0000256" key="1">
    <source>
        <dbReference type="ARBA" id="ARBA00004141"/>
    </source>
</evidence>
<proteinExistence type="predicted"/>
<evidence type="ECO:0000313" key="9">
    <source>
        <dbReference type="EMBL" id="KAK7420234.1"/>
    </source>
</evidence>
<dbReference type="Pfam" id="PF07690">
    <property type="entry name" value="MFS_1"/>
    <property type="match status" value="1"/>
</dbReference>
<evidence type="ECO:0000313" key="10">
    <source>
        <dbReference type="Proteomes" id="UP001498476"/>
    </source>
</evidence>
<feature type="transmembrane region" description="Helical" evidence="7">
    <location>
        <begin position="160"/>
        <end position="183"/>
    </location>
</feature>
<accession>A0ABR1HGD5</accession>
<evidence type="ECO:0000259" key="8">
    <source>
        <dbReference type="PROSITE" id="PS50850"/>
    </source>
</evidence>
<keyword evidence="3 7" id="KW-1133">Transmembrane helix</keyword>
<evidence type="ECO:0000256" key="4">
    <source>
        <dbReference type="ARBA" id="ARBA00023136"/>
    </source>
</evidence>
<dbReference type="InterPro" id="IPR020846">
    <property type="entry name" value="MFS_dom"/>
</dbReference>
<feature type="transmembrane region" description="Helical" evidence="7">
    <location>
        <begin position="227"/>
        <end position="247"/>
    </location>
</feature>
<organism evidence="9 10">
    <name type="scientific">Neonectria punicea</name>
    <dbReference type="NCBI Taxonomy" id="979145"/>
    <lineage>
        <taxon>Eukaryota</taxon>
        <taxon>Fungi</taxon>
        <taxon>Dikarya</taxon>
        <taxon>Ascomycota</taxon>
        <taxon>Pezizomycotina</taxon>
        <taxon>Sordariomycetes</taxon>
        <taxon>Hypocreomycetidae</taxon>
        <taxon>Hypocreales</taxon>
        <taxon>Nectriaceae</taxon>
        <taxon>Neonectria</taxon>
    </lineage>
</organism>
<comment type="caution">
    <text evidence="9">The sequence shown here is derived from an EMBL/GenBank/DDBJ whole genome shotgun (WGS) entry which is preliminary data.</text>
</comment>
<evidence type="ECO:0000256" key="3">
    <source>
        <dbReference type="ARBA" id="ARBA00022989"/>
    </source>
</evidence>
<dbReference type="PRINTS" id="PR01036">
    <property type="entry name" value="TCRTETB"/>
</dbReference>
<dbReference type="PANTHER" id="PTHR23501">
    <property type="entry name" value="MAJOR FACILITATOR SUPERFAMILY"/>
    <property type="match status" value="1"/>
</dbReference>
<feature type="region of interest" description="Disordered" evidence="6">
    <location>
        <begin position="1"/>
        <end position="54"/>
    </location>
</feature>
<dbReference type="PROSITE" id="PS50850">
    <property type="entry name" value="MFS"/>
    <property type="match status" value="1"/>
</dbReference>
<dbReference type="Gene3D" id="1.20.1720.10">
    <property type="entry name" value="Multidrug resistance protein D"/>
    <property type="match status" value="1"/>
</dbReference>
<keyword evidence="10" id="KW-1185">Reference proteome</keyword>
<keyword evidence="4 7" id="KW-0472">Membrane</keyword>
<evidence type="ECO:0000256" key="7">
    <source>
        <dbReference type="SAM" id="Phobius"/>
    </source>
</evidence>
<dbReference type="InterPro" id="IPR011701">
    <property type="entry name" value="MFS"/>
</dbReference>
<sequence length="574" mass="61112">MAQSNSGPLLIQIQPHDSNDDPPEKSAVVGSDSRNNNVDTLTLGAPSSRGSSDIEKLDDQSQRLSFPRLIAAYLCLCLCCFISYLDMNSVTTSLPTISDALDAGLSITWAGTAYLLGQTSCQLLYGRISDITGRKPILLFSLGCVVVGGILSGFARSPIWLYTCRAISGVGGGGISSSVAIIVSDLVSLRSRGKYQGFISLAIGIGAAAGPFVAASLIQTRADGWRWVFWVPSIAAAGCSGLLLLFLPLKPVSGSMRDKIRKIDWLGVVTSMSGIVLTVISINSVGSLWSWHSATTISTLGIGAVLLIVFVVVEASVAKIPIIPLRLFKQRSPAQLFLTGILHDFVWQSTQYFVPLCFQTVLGYTPLKSATLILSFLLAQGVAGAVSGPVMAKLARYMPVLRAGFVLWTIGTGLKTMFNQHTHTATYVVILALEGAGVGWVHQPGLVALQANSRDEDRAVATGTRNVLRSFGGVVGIAVSTAGYYAVLDKALQHNRTVPDWLRGRVLDGTWSIGDEGTDQFGSDILDARMSGFRVVVFMSVPLIALCLIASVFIADIILKGGAEPEPTEKDEEK</sequence>
<dbReference type="InterPro" id="IPR036259">
    <property type="entry name" value="MFS_trans_sf"/>
</dbReference>
<reference evidence="9 10" key="1">
    <citation type="journal article" date="2025" name="Microbiol. Resour. Announc.">
        <title>Draft genome sequences for Neonectria magnoliae and Neonectria punicea, canker pathogens of Liriodendron tulipifera and Acer saccharum in West Virginia.</title>
        <authorList>
            <person name="Petronek H.M."/>
            <person name="Kasson M.T."/>
            <person name="Metheny A.M."/>
            <person name="Stauder C.M."/>
            <person name="Lovett B."/>
            <person name="Lynch S.C."/>
            <person name="Garnas J.R."/>
            <person name="Kasson L.R."/>
            <person name="Stajich J.E."/>
        </authorList>
    </citation>
    <scope>NUCLEOTIDE SEQUENCE [LARGE SCALE GENOMIC DNA]</scope>
    <source>
        <strain evidence="9 10">NRRL 64653</strain>
    </source>
</reference>
<keyword evidence="5" id="KW-0325">Glycoprotein</keyword>
<comment type="subcellular location">
    <subcellularLocation>
        <location evidence="1">Membrane</location>
        <topology evidence="1">Multi-pass membrane protein</topology>
    </subcellularLocation>
</comment>
<protein>
    <recommendedName>
        <fullName evidence="8">Major facilitator superfamily (MFS) profile domain-containing protein</fullName>
    </recommendedName>
</protein>
<feature type="transmembrane region" description="Helical" evidence="7">
    <location>
        <begin position="370"/>
        <end position="392"/>
    </location>
</feature>
<dbReference type="SUPFAM" id="SSF103473">
    <property type="entry name" value="MFS general substrate transporter"/>
    <property type="match status" value="1"/>
</dbReference>
<evidence type="ECO:0000256" key="5">
    <source>
        <dbReference type="ARBA" id="ARBA00023180"/>
    </source>
</evidence>
<feature type="transmembrane region" description="Helical" evidence="7">
    <location>
        <begin position="66"/>
        <end position="85"/>
    </location>
</feature>
<dbReference type="PANTHER" id="PTHR23501:SF78">
    <property type="entry name" value="MAJOR FACILITATOR SUPERFAMILY (MFS) PROFILE DOMAIN-CONTAINING PROTEIN-RELATED"/>
    <property type="match status" value="1"/>
</dbReference>
<keyword evidence="2 7" id="KW-0812">Transmembrane</keyword>
<feature type="transmembrane region" description="Helical" evidence="7">
    <location>
        <begin position="137"/>
        <end position="154"/>
    </location>
</feature>
<gene>
    <name evidence="9" type="ORF">QQX98_002889</name>
</gene>
<evidence type="ECO:0000256" key="2">
    <source>
        <dbReference type="ARBA" id="ARBA00022692"/>
    </source>
</evidence>
<name>A0ABR1HGD5_9HYPO</name>
<dbReference type="Proteomes" id="UP001498476">
    <property type="component" value="Unassembled WGS sequence"/>
</dbReference>
<dbReference type="EMBL" id="JAZAVJ010000031">
    <property type="protein sequence ID" value="KAK7420234.1"/>
    <property type="molecule type" value="Genomic_DNA"/>
</dbReference>
<evidence type="ECO:0000256" key="6">
    <source>
        <dbReference type="SAM" id="MobiDB-lite"/>
    </source>
</evidence>
<feature type="transmembrane region" description="Helical" evidence="7">
    <location>
        <begin position="535"/>
        <end position="559"/>
    </location>
</feature>
<feature type="transmembrane region" description="Helical" evidence="7">
    <location>
        <begin position="195"/>
        <end position="215"/>
    </location>
</feature>
<feature type="transmembrane region" description="Helical" evidence="7">
    <location>
        <begin position="297"/>
        <end position="322"/>
    </location>
</feature>
<feature type="transmembrane region" description="Helical" evidence="7">
    <location>
        <begin position="268"/>
        <end position="291"/>
    </location>
</feature>
<dbReference type="Gene3D" id="1.20.1250.20">
    <property type="entry name" value="MFS general substrate transporter like domains"/>
    <property type="match status" value="1"/>
</dbReference>